<sequence>IRSVLDLMRRGERVRFEDLMLLDQSVFFGIADIHDRHRDMRLDIDNMSYE</sequence>
<evidence type="ECO:0000313" key="1">
    <source>
        <dbReference type="EMBL" id="GFB26669.1"/>
    </source>
</evidence>
<feature type="non-terminal residue" evidence="1">
    <location>
        <position position="1"/>
    </location>
</feature>
<organism evidence="1">
    <name type="scientific">Tanacetum cinerariifolium</name>
    <name type="common">Dalmatian daisy</name>
    <name type="synonym">Chrysanthemum cinerariifolium</name>
    <dbReference type="NCBI Taxonomy" id="118510"/>
    <lineage>
        <taxon>Eukaryota</taxon>
        <taxon>Viridiplantae</taxon>
        <taxon>Streptophyta</taxon>
        <taxon>Embryophyta</taxon>
        <taxon>Tracheophyta</taxon>
        <taxon>Spermatophyta</taxon>
        <taxon>Magnoliopsida</taxon>
        <taxon>eudicotyledons</taxon>
        <taxon>Gunneridae</taxon>
        <taxon>Pentapetalae</taxon>
        <taxon>asterids</taxon>
        <taxon>campanulids</taxon>
        <taxon>Asterales</taxon>
        <taxon>Asteraceae</taxon>
        <taxon>Asteroideae</taxon>
        <taxon>Anthemideae</taxon>
        <taxon>Anthemidinae</taxon>
        <taxon>Tanacetum</taxon>
    </lineage>
</organism>
<name>A0A699LAY9_TANCI</name>
<reference evidence="1" key="1">
    <citation type="journal article" date="2019" name="Sci. Rep.">
        <title>Draft genome of Tanacetum cinerariifolium, the natural source of mosquito coil.</title>
        <authorList>
            <person name="Yamashiro T."/>
            <person name="Shiraishi A."/>
            <person name="Satake H."/>
            <person name="Nakayama K."/>
        </authorList>
    </citation>
    <scope>NUCLEOTIDE SEQUENCE</scope>
</reference>
<comment type="caution">
    <text evidence="1">The sequence shown here is derived from an EMBL/GenBank/DDBJ whole genome shotgun (WGS) entry which is preliminary data.</text>
</comment>
<proteinExistence type="predicted"/>
<feature type="non-terminal residue" evidence="1">
    <location>
        <position position="50"/>
    </location>
</feature>
<dbReference type="AlphaFoldDB" id="A0A699LAY9"/>
<dbReference type="EMBL" id="BKCJ010588989">
    <property type="protein sequence ID" value="GFB26669.1"/>
    <property type="molecule type" value="Genomic_DNA"/>
</dbReference>
<accession>A0A699LAY9</accession>
<gene>
    <name evidence="1" type="ORF">Tci_698640</name>
</gene>
<protein>
    <submittedName>
        <fullName evidence="1">Probable E3 ubiquitin-protein ligase RHG1A isoform X1</fullName>
    </submittedName>
</protein>